<organism evidence="1">
    <name type="scientific">Arundo donax</name>
    <name type="common">Giant reed</name>
    <name type="synonym">Donax arundinaceus</name>
    <dbReference type="NCBI Taxonomy" id="35708"/>
    <lineage>
        <taxon>Eukaryota</taxon>
        <taxon>Viridiplantae</taxon>
        <taxon>Streptophyta</taxon>
        <taxon>Embryophyta</taxon>
        <taxon>Tracheophyta</taxon>
        <taxon>Spermatophyta</taxon>
        <taxon>Magnoliopsida</taxon>
        <taxon>Liliopsida</taxon>
        <taxon>Poales</taxon>
        <taxon>Poaceae</taxon>
        <taxon>PACMAD clade</taxon>
        <taxon>Arundinoideae</taxon>
        <taxon>Arundineae</taxon>
        <taxon>Arundo</taxon>
    </lineage>
</organism>
<accession>A0A0A9DDT0</accession>
<sequence>MKQRNFHNRLAVTWLLHMEDHRLLSRSGSFYLESRSKDISAAELT</sequence>
<dbReference type="EMBL" id="GBRH01211919">
    <property type="protein sequence ID" value="JAD85976.1"/>
    <property type="molecule type" value="Transcribed_RNA"/>
</dbReference>
<name>A0A0A9DDT0_ARUDO</name>
<reference evidence="1" key="2">
    <citation type="journal article" date="2015" name="Data Brief">
        <title>Shoot transcriptome of the giant reed, Arundo donax.</title>
        <authorList>
            <person name="Barrero R.A."/>
            <person name="Guerrero F.D."/>
            <person name="Moolhuijzen P."/>
            <person name="Goolsby J.A."/>
            <person name="Tidwell J."/>
            <person name="Bellgard S.E."/>
            <person name="Bellgard M.I."/>
        </authorList>
    </citation>
    <scope>NUCLEOTIDE SEQUENCE</scope>
    <source>
        <tissue evidence="1">Shoot tissue taken approximately 20 cm above the soil surface</tissue>
    </source>
</reference>
<dbReference type="AlphaFoldDB" id="A0A0A9DDT0"/>
<reference evidence="1" key="1">
    <citation type="submission" date="2014-09" db="EMBL/GenBank/DDBJ databases">
        <authorList>
            <person name="Magalhaes I.L.F."/>
            <person name="Oliveira U."/>
            <person name="Santos F.R."/>
            <person name="Vidigal T.H.D.A."/>
            <person name="Brescovit A.D."/>
            <person name="Santos A.J."/>
        </authorList>
    </citation>
    <scope>NUCLEOTIDE SEQUENCE</scope>
    <source>
        <tissue evidence="1">Shoot tissue taken approximately 20 cm above the soil surface</tissue>
    </source>
</reference>
<proteinExistence type="predicted"/>
<evidence type="ECO:0000313" key="1">
    <source>
        <dbReference type="EMBL" id="JAD85976.1"/>
    </source>
</evidence>
<protein>
    <submittedName>
        <fullName evidence="1">Uncharacterized protein</fullName>
    </submittedName>
</protein>